<dbReference type="InterPro" id="IPR014894">
    <property type="entry name" value="DcrB/EagT6"/>
</dbReference>
<proteinExistence type="predicted"/>
<dbReference type="EMBL" id="FMUI01000006">
    <property type="protein sequence ID" value="SCX50341.1"/>
    <property type="molecule type" value="Genomic_DNA"/>
</dbReference>
<accession>A0A1G4YA54</accession>
<dbReference type="Proteomes" id="UP000183569">
    <property type="component" value="Unassembled WGS sequence"/>
</dbReference>
<evidence type="ECO:0000313" key="1">
    <source>
        <dbReference type="EMBL" id="SCX50341.1"/>
    </source>
</evidence>
<evidence type="ECO:0000313" key="2">
    <source>
        <dbReference type="Proteomes" id="UP000183569"/>
    </source>
</evidence>
<name>A0A1G4YA54_9ENTR</name>
<reference evidence="1 2" key="1">
    <citation type="submission" date="2016-10" db="EMBL/GenBank/DDBJ databases">
        <authorList>
            <person name="Varghese N."/>
            <person name="Submissions S."/>
        </authorList>
    </citation>
    <scope>NUCLEOTIDE SEQUENCE [LARGE SCALE GENOMIC DNA]</scope>
    <source>
        <strain evidence="1 2">CGMCC 1.12102</strain>
    </source>
</reference>
<dbReference type="Pfam" id="PF08786">
    <property type="entry name" value="DcrB"/>
    <property type="match status" value="1"/>
</dbReference>
<dbReference type="GeneID" id="23846945"/>
<dbReference type="RefSeq" id="WP_017458296.1">
    <property type="nucleotide sequence ID" value="NZ_CP016337.1"/>
</dbReference>
<sequence length="139" mass="15631">MATAQFVLSEGELTLPDAYQDRSINVLKFKENNATLVITRAWDIKPGDEESFLNQQLAKVKRSMRKVVTGETQDSTVAGQPAREVSLRFENQGAVIYEKLAVTRIDDHLLVLTLSRTMPFDTDADAFWTSIRTGLQLRA</sequence>
<dbReference type="AlphaFoldDB" id="A0A1G4YA54"/>
<dbReference type="Gene3D" id="3.40.1000.10">
    <property type="entry name" value="Mog1/PsbP, alpha/beta/alpha sandwich"/>
    <property type="match status" value="1"/>
</dbReference>
<protein>
    <recommendedName>
        <fullName evidence="3">DUF1795 domain-containing protein</fullName>
    </recommendedName>
</protein>
<gene>
    <name evidence="1" type="ORF">SAMN02927897_02235</name>
</gene>
<evidence type="ECO:0008006" key="3">
    <source>
        <dbReference type="Google" id="ProtNLM"/>
    </source>
</evidence>
<dbReference type="SUPFAM" id="SSF55724">
    <property type="entry name" value="Mog1p/PsbP-like"/>
    <property type="match status" value="1"/>
</dbReference>
<dbReference type="InterPro" id="IPR016123">
    <property type="entry name" value="Mog1/PsbP_a/b/a-sand"/>
</dbReference>
<comment type="caution">
    <text evidence="1">The sequence shown here is derived from an EMBL/GenBank/DDBJ whole genome shotgun (WGS) entry which is preliminary data.</text>
</comment>
<organism evidence="1 2">
    <name type="scientific">Kosakonia sacchari</name>
    <dbReference type="NCBI Taxonomy" id="1158459"/>
    <lineage>
        <taxon>Bacteria</taxon>
        <taxon>Pseudomonadati</taxon>
        <taxon>Pseudomonadota</taxon>
        <taxon>Gammaproteobacteria</taxon>
        <taxon>Enterobacterales</taxon>
        <taxon>Enterobacteriaceae</taxon>
        <taxon>Kosakonia</taxon>
    </lineage>
</organism>